<feature type="transmembrane region" description="Helical" evidence="12">
    <location>
        <begin position="396"/>
        <end position="417"/>
    </location>
</feature>
<evidence type="ECO:0000256" key="2">
    <source>
        <dbReference type="ARBA" id="ARBA00004687"/>
    </source>
</evidence>
<evidence type="ECO:0000313" key="15">
    <source>
        <dbReference type="Proteomes" id="UP001323405"/>
    </source>
</evidence>
<accession>A0ABR0GG66</accession>
<keyword evidence="10 12" id="KW-1133">Transmembrane helix</keyword>
<evidence type="ECO:0000256" key="6">
    <source>
        <dbReference type="ARBA" id="ARBA00022676"/>
    </source>
</evidence>
<keyword evidence="8 12" id="KW-0812">Transmembrane</keyword>
<comment type="function">
    <text evidence="12">Mannosyltransferase involved in glycosylphosphatidylinositol-anchor biosynthesis.</text>
</comment>
<dbReference type="InterPro" id="IPR007315">
    <property type="entry name" value="PIG-V/Gpi18"/>
</dbReference>
<evidence type="ECO:0000256" key="11">
    <source>
        <dbReference type="ARBA" id="ARBA00023136"/>
    </source>
</evidence>
<evidence type="ECO:0000256" key="1">
    <source>
        <dbReference type="ARBA" id="ARBA00004477"/>
    </source>
</evidence>
<evidence type="ECO:0000256" key="12">
    <source>
        <dbReference type="RuleBase" id="RU363112"/>
    </source>
</evidence>
<comment type="pathway">
    <text evidence="2 12">Glycolipid biosynthesis; glycosylphosphatidylinositol-anchor biosynthesis.</text>
</comment>
<protein>
    <recommendedName>
        <fullName evidence="4 12">GPI mannosyltransferase 2</fullName>
        <ecNumber evidence="12">2.4.1.-</ecNumber>
    </recommendedName>
</protein>
<reference evidence="14 15" key="1">
    <citation type="journal article" date="2023" name="bioRxiv">
        <title>High-quality genome assemblies of four members of thePodospora anserinaspecies complex.</title>
        <authorList>
            <person name="Ament-Velasquez S.L."/>
            <person name="Vogan A.A."/>
            <person name="Wallerman O."/>
            <person name="Hartmann F."/>
            <person name="Gautier V."/>
            <person name="Silar P."/>
            <person name="Giraud T."/>
            <person name="Johannesson H."/>
        </authorList>
    </citation>
    <scope>NUCLEOTIDE SEQUENCE [LARGE SCALE GENOMIC DNA]</scope>
    <source>
        <strain evidence="14 15">CBS 415.72m</strain>
    </source>
</reference>
<dbReference type="EMBL" id="JAFFHA010000006">
    <property type="protein sequence ID" value="KAK4654751.1"/>
    <property type="molecule type" value="Genomic_DNA"/>
</dbReference>
<evidence type="ECO:0000256" key="13">
    <source>
        <dbReference type="SAM" id="MobiDB-lite"/>
    </source>
</evidence>
<keyword evidence="11 12" id="KW-0472">Membrane</keyword>
<dbReference type="GeneID" id="87910129"/>
<evidence type="ECO:0000256" key="3">
    <source>
        <dbReference type="ARBA" id="ARBA00008698"/>
    </source>
</evidence>
<keyword evidence="5 12" id="KW-0337">GPI-anchor biosynthesis</keyword>
<feature type="transmembrane region" description="Helical" evidence="12">
    <location>
        <begin position="187"/>
        <end position="206"/>
    </location>
</feature>
<feature type="transmembrane region" description="Helical" evidence="12">
    <location>
        <begin position="156"/>
        <end position="175"/>
    </location>
</feature>
<dbReference type="PANTHER" id="PTHR12468">
    <property type="entry name" value="GPI MANNOSYLTRANSFERASE 2"/>
    <property type="match status" value="1"/>
</dbReference>
<feature type="transmembrane region" description="Helical" evidence="12">
    <location>
        <begin position="240"/>
        <end position="267"/>
    </location>
</feature>
<comment type="subcellular location">
    <subcellularLocation>
        <location evidence="1 12">Endoplasmic reticulum membrane</location>
        <topology evidence="1 12">Multi-pass membrane protein</topology>
    </subcellularLocation>
</comment>
<feature type="transmembrane region" description="Helical" evidence="12">
    <location>
        <begin position="287"/>
        <end position="307"/>
    </location>
</feature>
<sequence>MTASSTSFKSPRAHAPTTTTTTTTPNTRIISSAQPYRTLVTAFLIWKAVLFAIALGSSLVGDAYDTSADLLVHGGVEAATTGQQRAQQPLGLSGGLVSRFASWDAIYFLSSAKRGYIYEQEWAFGAGLPIVVRGILQGARHVGIAPPADGGVLPEAVIGVTVANTAHFLSVIVLFHLGQVVWRDRTLSLVAALLHIVSPAGMFLTAPYMESSYAFLAFTGYLLFALSSQAESRALTRDVYLVLAGIFFGLATAFRSNGILNGIPFAWEVLRHLPNLPHKPFDTIRRLVALGIGGICVALGSIIPQAIAYGQFCSGASGVDPRPWCEAYLPSIFTFVQEHYWNVGFLRYWTISNLPLFLLATPMLAILVRSGVEQPTSARQPVIAAKPVESAQLTSLVQSAAAAQVVLAALAIAMYHVQIITRISSGYPLWYWWVAGSLIRGEKVGGYIVKFMVLYALIQGVLFTSFLPPA</sequence>
<evidence type="ECO:0000256" key="10">
    <source>
        <dbReference type="ARBA" id="ARBA00022989"/>
    </source>
</evidence>
<dbReference type="PANTHER" id="PTHR12468:SF2">
    <property type="entry name" value="GPI MANNOSYLTRANSFERASE 2"/>
    <property type="match status" value="1"/>
</dbReference>
<feature type="transmembrane region" description="Helical" evidence="12">
    <location>
        <begin position="447"/>
        <end position="467"/>
    </location>
</feature>
<dbReference type="Pfam" id="PF04188">
    <property type="entry name" value="Mannosyl_trans2"/>
    <property type="match status" value="1"/>
</dbReference>
<name>A0ABR0GG66_9PEZI</name>
<evidence type="ECO:0000256" key="7">
    <source>
        <dbReference type="ARBA" id="ARBA00022679"/>
    </source>
</evidence>
<evidence type="ECO:0000256" key="5">
    <source>
        <dbReference type="ARBA" id="ARBA00022502"/>
    </source>
</evidence>
<proteinExistence type="inferred from homology"/>
<organism evidence="14 15">
    <name type="scientific">Podospora pseudocomata</name>
    <dbReference type="NCBI Taxonomy" id="2093779"/>
    <lineage>
        <taxon>Eukaryota</taxon>
        <taxon>Fungi</taxon>
        <taxon>Dikarya</taxon>
        <taxon>Ascomycota</taxon>
        <taxon>Pezizomycotina</taxon>
        <taxon>Sordariomycetes</taxon>
        <taxon>Sordariomycetidae</taxon>
        <taxon>Sordariales</taxon>
        <taxon>Podosporaceae</taxon>
        <taxon>Podospora</taxon>
    </lineage>
</organism>
<keyword evidence="6 12" id="KW-0328">Glycosyltransferase</keyword>
<feature type="transmembrane region" description="Helical" evidence="12">
    <location>
        <begin position="354"/>
        <end position="372"/>
    </location>
</feature>
<gene>
    <name evidence="14" type="primary">GPI18</name>
    <name evidence="14" type="ORF">QC762_407590</name>
</gene>
<evidence type="ECO:0000256" key="4">
    <source>
        <dbReference type="ARBA" id="ARBA00013795"/>
    </source>
</evidence>
<feature type="region of interest" description="Disordered" evidence="13">
    <location>
        <begin position="1"/>
        <end position="26"/>
    </location>
</feature>
<evidence type="ECO:0000256" key="9">
    <source>
        <dbReference type="ARBA" id="ARBA00022824"/>
    </source>
</evidence>
<comment type="similarity">
    <text evidence="3 12">Belongs to the PIGV family.</text>
</comment>
<keyword evidence="9 12" id="KW-0256">Endoplasmic reticulum</keyword>
<keyword evidence="7 12" id="KW-0808">Transferase</keyword>
<keyword evidence="15" id="KW-1185">Reference proteome</keyword>
<feature type="transmembrane region" description="Helical" evidence="12">
    <location>
        <begin position="38"/>
        <end position="60"/>
    </location>
</feature>
<dbReference type="RefSeq" id="XP_062743726.1">
    <property type="nucleotide sequence ID" value="XM_062890222.1"/>
</dbReference>
<dbReference type="Proteomes" id="UP001323405">
    <property type="component" value="Unassembled WGS sequence"/>
</dbReference>
<evidence type="ECO:0000313" key="14">
    <source>
        <dbReference type="EMBL" id="KAK4654751.1"/>
    </source>
</evidence>
<evidence type="ECO:0000256" key="8">
    <source>
        <dbReference type="ARBA" id="ARBA00022692"/>
    </source>
</evidence>
<comment type="caution">
    <text evidence="14">The sequence shown here is derived from an EMBL/GenBank/DDBJ whole genome shotgun (WGS) entry which is preliminary data.</text>
</comment>
<dbReference type="EC" id="2.4.1.-" evidence="12"/>